<reference evidence="1" key="1">
    <citation type="submission" date="2021-01" db="EMBL/GenBank/DDBJ databases">
        <authorList>
            <person name="Corre E."/>
            <person name="Pelletier E."/>
            <person name="Niang G."/>
            <person name="Scheremetjew M."/>
            <person name="Finn R."/>
            <person name="Kale V."/>
            <person name="Holt S."/>
            <person name="Cochrane G."/>
            <person name="Meng A."/>
            <person name="Brown T."/>
            <person name="Cohen L."/>
        </authorList>
    </citation>
    <scope>NUCLEOTIDE SEQUENCE</scope>
    <source>
        <strain evidence="1">SPMC 104</strain>
    </source>
</reference>
<organism evidence="1">
    <name type="scientific">Lessardia elongata</name>
    <dbReference type="NCBI Taxonomy" id="210733"/>
    <lineage>
        <taxon>Eukaryota</taxon>
        <taxon>Sar</taxon>
        <taxon>Alveolata</taxon>
        <taxon>Dinophyceae</taxon>
        <taxon>Peridiniales</taxon>
        <taxon>Podolampadaceae</taxon>
        <taxon>Lessardia</taxon>
    </lineage>
</organism>
<dbReference type="EMBL" id="HBHF01000149">
    <property type="protein sequence ID" value="CAD9653571.1"/>
    <property type="molecule type" value="Transcribed_RNA"/>
</dbReference>
<accession>A0A7S2QW93</accession>
<gene>
    <name evidence="1" type="ORF">LELO1147_LOCUS20</name>
</gene>
<name>A0A7S2QW93_9DINO</name>
<sequence>MTDAAAGASVDFKVKEKTVLAHLLTIPEVANAVSLQRAGRSQEAKAAMRAAVGCFPAEILTRATATAPTAAAADVAATSQENAGSSREMDAAVVVGANITANS</sequence>
<proteinExistence type="predicted"/>
<protein>
    <submittedName>
        <fullName evidence="1">Uncharacterized protein</fullName>
    </submittedName>
</protein>
<evidence type="ECO:0000313" key="1">
    <source>
        <dbReference type="EMBL" id="CAD9653571.1"/>
    </source>
</evidence>
<dbReference type="AlphaFoldDB" id="A0A7S2QW93"/>